<organism evidence="5 6">
    <name type="scientific">Kibdelosporangium aridum</name>
    <dbReference type="NCBI Taxonomy" id="2030"/>
    <lineage>
        <taxon>Bacteria</taxon>
        <taxon>Bacillati</taxon>
        <taxon>Actinomycetota</taxon>
        <taxon>Actinomycetes</taxon>
        <taxon>Pseudonocardiales</taxon>
        <taxon>Pseudonocardiaceae</taxon>
        <taxon>Kibdelosporangium</taxon>
    </lineage>
</organism>
<keyword evidence="3" id="KW-0804">Transcription</keyword>
<dbReference type="InterPro" id="IPR035418">
    <property type="entry name" value="AraC-bd_2"/>
</dbReference>
<dbReference type="InterPro" id="IPR020449">
    <property type="entry name" value="Tscrpt_reg_AraC-type_HTH"/>
</dbReference>
<sequence>MSRLPAPYDASTDHTAGFRLHQRDVYLDLLRVWNMAMQPMTLYRSARLIRQSDPETYNIVLVQRGTIGRTWSRHEATFGPHDMLVNDSSQSYELRAHSTHGLITCTGVEIPKKLLSLPRNRTDQLVGQQLNGQEGIAALLGGFLTQLTTDTGSYLPSDGPRLSIVLVDLVSALFAHALETDDTLAPDTRRRTLTLRIRAFIEQHLHDPHLTPGTVAAAHHISTSYLHRLFQRDGTTVAAWIRNQRLKRARRDLADPALTAVPIGDIAAQWGFTHPAAFSRAFRTAYGIAPKDYRHQALNTPRPQS</sequence>
<dbReference type="EMBL" id="QHKI01000077">
    <property type="protein sequence ID" value="RSM67982.1"/>
    <property type="molecule type" value="Genomic_DNA"/>
</dbReference>
<evidence type="ECO:0000313" key="5">
    <source>
        <dbReference type="EMBL" id="RSM67982.1"/>
    </source>
</evidence>
<dbReference type="PRINTS" id="PR00032">
    <property type="entry name" value="HTHARAC"/>
</dbReference>
<dbReference type="InterPro" id="IPR018062">
    <property type="entry name" value="HTH_AraC-typ_CS"/>
</dbReference>
<proteinExistence type="predicted"/>
<comment type="caution">
    <text evidence="5">The sequence shown here is derived from an EMBL/GenBank/DDBJ whole genome shotgun (WGS) entry which is preliminary data.</text>
</comment>
<gene>
    <name evidence="5" type="ORF">DMH04_47575</name>
</gene>
<dbReference type="GO" id="GO:0043565">
    <property type="term" value="F:sequence-specific DNA binding"/>
    <property type="evidence" value="ECO:0007669"/>
    <property type="project" value="InterPro"/>
</dbReference>
<evidence type="ECO:0000256" key="2">
    <source>
        <dbReference type="ARBA" id="ARBA00023125"/>
    </source>
</evidence>
<evidence type="ECO:0000256" key="3">
    <source>
        <dbReference type="ARBA" id="ARBA00023163"/>
    </source>
</evidence>
<dbReference type="PANTHER" id="PTHR46796">
    <property type="entry name" value="HTH-TYPE TRANSCRIPTIONAL ACTIVATOR RHAS-RELATED"/>
    <property type="match status" value="1"/>
</dbReference>
<evidence type="ECO:0000259" key="4">
    <source>
        <dbReference type="PROSITE" id="PS01124"/>
    </source>
</evidence>
<dbReference type="PANTHER" id="PTHR46796:SF6">
    <property type="entry name" value="ARAC SUBFAMILY"/>
    <property type="match status" value="1"/>
</dbReference>
<dbReference type="Gene3D" id="1.10.10.60">
    <property type="entry name" value="Homeodomain-like"/>
    <property type="match status" value="1"/>
</dbReference>
<dbReference type="SMART" id="SM00342">
    <property type="entry name" value="HTH_ARAC"/>
    <property type="match status" value="1"/>
</dbReference>
<keyword evidence="2" id="KW-0238">DNA-binding</keyword>
<dbReference type="InterPro" id="IPR018060">
    <property type="entry name" value="HTH_AraC"/>
</dbReference>
<evidence type="ECO:0000313" key="6">
    <source>
        <dbReference type="Proteomes" id="UP000287547"/>
    </source>
</evidence>
<dbReference type="InterPro" id="IPR009057">
    <property type="entry name" value="Homeodomain-like_sf"/>
</dbReference>
<keyword evidence="1" id="KW-0805">Transcription regulation</keyword>
<dbReference type="PROSITE" id="PS01124">
    <property type="entry name" value="HTH_ARAC_FAMILY_2"/>
    <property type="match status" value="1"/>
</dbReference>
<protein>
    <submittedName>
        <fullName evidence="5">AraC family transcriptional regulator</fullName>
    </submittedName>
</protein>
<dbReference type="PROSITE" id="PS00041">
    <property type="entry name" value="HTH_ARAC_FAMILY_1"/>
    <property type="match status" value="1"/>
</dbReference>
<evidence type="ECO:0000256" key="1">
    <source>
        <dbReference type="ARBA" id="ARBA00023015"/>
    </source>
</evidence>
<accession>A0A428YK57</accession>
<dbReference type="InterPro" id="IPR050204">
    <property type="entry name" value="AraC_XylS_family_regulators"/>
</dbReference>
<reference evidence="5 6" key="1">
    <citation type="submission" date="2018-05" db="EMBL/GenBank/DDBJ databases">
        <title>Evolution of GPA BGCs.</title>
        <authorList>
            <person name="Waglechner N."/>
            <person name="Wright G.D."/>
        </authorList>
    </citation>
    <scope>NUCLEOTIDE SEQUENCE [LARGE SCALE GENOMIC DNA]</scope>
    <source>
        <strain evidence="5 6">A82846</strain>
    </source>
</reference>
<dbReference type="Pfam" id="PF14525">
    <property type="entry name" value="AraC_binding_2"/>
    <property type="match status" value="1"/>
</dbReference>
<name>A0A428YK57_KIBAR</name>
<dbReference type="OrthoDB" id="9799345at2"/>
<feature type="domain" description="HTH araC/xylS-type" evidence="4">
    <location>
        <begin position="195"/>
        <end position="296"/>
    </location>
</feature>
<dbReference type="GO" id="GO:0003700">
    <property type="term" value="F:DNA-binding transcription factor activity"/>
    <property type="evidence" value="ECO:0007669"/>
    <property type="project" value="InterPro"/>
</dbReference>
<dbReference type="Proteomes" id="UP000287547">
    <property type="component" value="Unassembled WGS sequence"/>
</dbReference>
<dbReference type="SUPFAM" id="SSF46689">
    <property type="entry name" value="Homeodomain-like"/>
    <property type="match status" value="1"/>
</dbReference>
<dbReference type="Pfam" id="PF12833">
    <property type="entry name" value="HTH_18"/>
    <property type="match status" value="1"/>
</dbReference>
<dbReference type="AlphaFoldDB" id="A0A428YK57"/>